<evidence type="ECO:0000313" key="2">
    <source>
        <dbReference type="Proteomes" id="UP001156237"/>
    </source>
</evidence>
<name>A0A9E9AA80_9CAUD</name>
<organism evidence="1 2">
    <name type="scientific">Methanophagales virus GBV302</name>
    <dbReference type="NCBI Taxonomy" id="2999281"/>
    <lineage>
        <taxon>Viruses</taxon>
        <taxon>Duplodnaviria</taxon>
        <taxon>Heunggongvirae</taxon>
        <taxon>Uroviricota</taxon>
        <taxon>Caudoviricetes</taxon>
        <taxon>Nakonvirales</taxon>
        <taxon>Ekchuahviridae</taxon>
        <taxon>Kukulkanvirus</taxon>
        <taxon>Kukulkanvirus mexicoense</taxon>
    </lineage>
</organism>
<sequence>MSEMNLEEYLKRQREVEEITLPSGLKVKIRKRLSPLRCLKILGKANVSWDEMGPGLSIDKYNAFCEIGFSELLVEPKVPEDIAAEDFEDKDFSELHKILIRNFQGNIEEDVKGLGPKELDNKDFTTPSE</sequence>
<accession>A0A9E9AA80</accession>
<proteinExistence type="predicted"/>
<protein>
    <submittedName>
        <fullName evidence="1">Uncharacterized protein</fullName>
    </submittedName>
</protein>
<gene>
    <name evidence="1" type="ORF">FHOMOCKG_00084</name>
</gene>
<dbReference type="EMBL" id="OP880253">
    <property type="protein sequence ID" value="WAE39612.1"/>
    <property type="molecule type" value="Genomic_DNA"/>
</dbReference>
<dbReference type="Proteomes" id="UP001156237">
    <property type="component" value="Segment"/>
</dbReference>
<keyword evidence="2" id="KW-1185">Reference proteome</keyword>
<evidence type="ECO:0000313" key="1">
    <source>
        <dbReference type="EMBL" id="WAE39612.1"/>
    </source>
</evidence>
<reference evidence="1 2" key="1">
    <citation type="submission" date="2022-10" db="EMBL/GenBank/DDBJ databases">
        <title>Evolutionary Diversification of Methanotrophic Ca. Methanophagales (ANME-1) and Their Expansive Virome.</title>
        <authorList>
            <person name="Laso-Perez R."/>
            <person name="Wu F."/>
            <person name="Cremiere A."/>
            <person name="Speth D.R."/>
            <person name="Magyar J.S."/>
            <person name="Krupovic M."/>
            <person name="Orphan V.J."/>
        </authorList>
    </citation>
    <scope>NUCLEOTIDE SEQUENCE [LARGE SCALE GENOMIC DNA]</scope>
</reference>